<feature type="signal peptide" evidence="1">
    <location>
        <begin position="1"/>
        <end position="28"/>
    </location>
</feature>
<evidence type="ECO:0000256" key="1">
    <source>
        <dbReference type="SAM" id="SignalP"/>
    </source>
</evidence>
<dbReference type="OrthoDB" id="1236981at2"/>
<protein>
    <submittedName>
        <fullName evidence="2">Gliding motility-associated-like protein</fullName>
    </submittedName>
</protein>
<feature type="chain" id="PRO_5018178050" evidence="1">
    <location>
        <begin position="29"/>
        <end position="969"/>
    </location>
</feature>
<comment type="caution">
    <text evidence="2">The sequence shown here is derived from an EMBL/GenBank/DDBJ whole genome shotgun (WGS) entry which is preliminary data.</text>
</comment>
<dbReference type="Proteomes" id="UP000271339">
    <property type="component" value="Unassembled WGS sequence"/>
</dbReference>
<dbReference type="EMBL" id="REFC01000012">
    <property type="protein sequence ID" value="RMA64720.1"/>
    <property type="molecule type" value="Genomic_DNA"/>
</dbReference>
<organism evidence="2 3">
    <name type="scientific">Ulvibacter antarcticus</name>
    <dbReference type="NCBI Taxonomy" id="442714"/>
    <lineage>
        <taxon>Bacteria</taxon>
        <taxon>Pseudomonadati</taxon>
        <taxon>Bacteroidota</taxon>
        <taxon>Flavobacteriia</taxon>
        <taxon>Flavobacteriales</taxon>
        <taxon>Flavobacteriaceae</taxon>
        <taxon>Ulvibacter</taxon>
    </lineage>
</organism>
<proteinExistence type="predicted"/>
<dbReference type="AlphaFoldDB" id="A0A3L9YY16"/>
<dbReference type="RefSeq" id="WP_121907155.1">
    <property type="nucleotide sequence ID" value="NZ_REFC01000012.1"/>
</dbReference>
<evidence type="ECO:0000313" key="2">
    <source>
        <dbReference type="EMBL" id="RMA64720.1"/>
    </source>
</evidence>
<dbReference type="InterPro" id="IPR026341">
    <property type="entry name" value="T9SS_type_B"/>
</dbReference>
<reference evidence="2 3" key="1">
    <citation type="submission" date="2018-10" db="EMBL/GenBank/DDBJ databases">
        <title>Genomic Encyclopedia of Archaeal and Bacterial Type Strains, Phase II (KMG-II): from individual species to whole genera.</title>
        <authorList>
            <person name="Goeker M."/>
        </authorList>
    </citation>
    <scope>NUCLEOTIDE SEQUENCE [LARGE SCALE GENOMIC DNA]</scope>
    <source>
        <strain evidence="2 3">DSM 23424</strain>
    </source>
</reference>
<accession>A0A3L9YY16</accession>
<dbReference type="NCBIfam" id="TIGR04131">
    <property type="entry name" value="Bac_Flav_CTERM"/>
    <property type="match status" value="1"/>
</dbReference>
<keyword evidence="3" id="KW-1185">Reference proteome</keyword>
<keyword evidence="1" id="KW-0732">Signal</keyword>
<name>A0A3L9YY16_9FLAO</name>
<dbReference type="Pfam" id="PF13585">
    <property type="entry name" value="CHU_C"/>
    <property type="match status" value="1"/>
</dbReference>
<evidence type="ECO:0000313" key="3">
    <source>
        <dbReference type="Proteomes" id="UP000271339"/>
    </source>
</evidence>
<gene>
    <name evidence="2" type="ORF">BXY75_1600</name>
</gene>
<sequence>MLNFYNKKVCSFYVVLVCFILSTSQSYAQCAGTSNTVSVCEKEQDPTNQAYDLFLQLNGNPVPGGIWQSDDPFNNDALNETTGILNLWGINISGEHSFTYSFPSCDTSTAAVTIQLGGYSGENNVDGGANACQGDIVNLFSFLDSVSPELDSDINGDWEEVPAGATGGLSQEFFDTNGLTPGNYTFDYTVPAIGSCPARTSRVIVEIHRLPVSGTPIPIGLCETEDLSIYTNVDLFDHLVNEDANGQWFDDVDSGQITFATDHHINLQELYDTNGPGVYSYTYRVVSQQGVCPDQQTSVEVVIEEKFILNGSISVDDFCVDEGPAVVLINYDDSLLNEGFYLIEGTLTGGVNTTFSEYATLTNGVGNFELQEPFPTNVDIIVTITDIGPHIFCTSDVGMIEDSFKVIDIVMPLIQVNNICFNDDPIVVLSNVVNASVSDPSNESYSINYTLTSPSGSIQNLTSPEINFNNGTGNFAIDSVLILETGLYTVNIEDPFNFTVPCAINAISDTFTVNSRPDSIVLDLIIDNPCVATTLQVIINAPYLTSGQYTVTYTVTELNQSIELITNTIVFSGGTANYDVSISNLPQGNYVVRIHSIQTDSTPCREIFEFEVIENFSIQGIPDAPILDAQQSFCLESYLPDVPTINDIVIISGNGLVWHETATSTTPLDVNTPLINGEEYFVSGTDPINNCYSSDRSSVQVTLSETSIVIVDSETPIFCVETAPTLNDLNVQTQNGGGVIWYDAPNGGNMIDPTSMIVNGMTYYAGEQINACVSNTLISITPQIITIPNPEVDDFAGNLCIIDAPTIADIEKNVFISGPYNLNWFANLTSDVILERSQMAEPGTYYVCGFDPINGCESDRVPVSVTLDNCSPETFESFIPDGFSPNNDGVNDVYNLVNFNIIFPDYSISIYNRYGKILFEGNTSTGPWDGVSSKGSLGKGIMPTGVYFYVIEFNKLDLPPKQGRLYLSR</sequence>